<comment type="caution">
    <text evidence="3">The sequence shown here is derived from an EMBL/GenBank/DDBJ whole genome shotgun (WGS) entry which is preliminary data.</text>
</comment>
<evidence type="ECO:0000256" key="1">
    <source>
        <dbReference type="SAM" id="Phobius"/>
    </source>
</evidence>
<dbReference type="Pfam" id="PF05227">
    <property type="entry name" value="CHASE3"/>
    <property type="match status" value="1"/>
</dbReference>
<organism evidence="3 4">
    <name type="scientific">Pseudomonas luteola</name>
    <dbReference type="NCBI Taxonomy" id="47886"/>
    <lineage>
        <taxon>Bacteria</taxon>
        <taxon>Pseudomonadati</taxon>
        <taxon>Pseudomonadota</taxon>
        <taxon>Gammaproteobacteria</taxon>
        <taxon>Pseudomonadales</taxon>
        <taxon>Pseudomonadaceae</taxon>
        <taxon>Pseudomonas</taxon>
    </lineage>
</organism>
<dbReference type="EMBL" id="JADTXM010000023">
    <property type="protein sequence ID" value="MBH3441612.1"/>
    <property type="molecule type" value="Genomic_DNA"/>
</dbReference>
<proteinExistence type="predicted"/>
<feature type="domain" description="CHASE3" evidence="2">
    <location>
        <begin position="44"/>
        <end position="170"/>
    </location>
</feature>
<sequence length="328" mass="36548">MAFRKARLKLAAGSASIIMILTAAVAPLSLFWVNDTRQERNVVQKQIESLRIVQELVVDAETGQRGYVITGNEVFLRPYYVSLSSLPNELKRLKSVYAGDVLDQTEKVDVLIKHAQLKLEDLARTITLRHEQGYAAVEAIIRTGHGKDLMENVRNVVGELIFGEQQELAALDNKLGEKSIAAVGFSLVSTLLTMLLLSFMFRSMRNAILAQENSANDSQLISRKLEESVRELSQRNLEVSLLGEMSRTLQTEMTLQEGLAISSLYCSKLLPDTVGAIFLYRNSADMLERGATWGSEEVEPRMMAPHDCWALRRGTSALLRGKSFCIAL</sequence>
<reference evidence="3 4" key="1">
    <citation type="submission" date="2020-11" db="EMBL/GenBank/DDBJ databases">
        <title>Enhanced detection system for hospital associated transmission using whole genome sequencing surveillance.</title>
        <authorList>
            <person name="Harrison L.H."/>
            <person name="Van Tyne D."/>
            <person name="Marsh J.W."/>
            <person name="Griffith M.P."/>
            <person name="Snyder D.J."/>
            <person name="Cooper V.S."/>
            <person name="Mustapha M."/>
        </authorList>
    </citation>
    <scope>NUCLEOTIDE SEQUENCE [LARGE SCALE GENOMIC DNA]</scope>
    <source>
        <strain evidence="3 4">PSB00013</strain>
    </source>
</reference>
<name>A0ABS0MY15_PSELU</name>
<evidence type="ECO:0000313" key="4">
    <source>
        <dbReference type="Proteomes" id="UP000638986"/>
    </source>
</evidence>
<keyword evidence="1" id="KW-1133">Transmembrane helix</keyword>
<keyword evidence="1" id="KW-0472">Membrane</keyword>
<gene>
    <name evidence="3" type="ORF">I5Q09_23295</name>
</gene>
<feature type="transmembrane region" description="Helical" evidence="1">
    <location>
        <begin position="12"/>
        <end position="33"/>
    </location>
</feature>
<dbReference type="Proteomes" id="UP000638986">
    <property type="component" value="Unassembled WGS sequence"/>
</dbReference>
<keyword evidence="1" id="KW-0812">Transmembrane</keyword>
<feature type="transmembrane region" description="Helical" evidence="1">
    <location>
        <begin position="180"/>
        <end position="201"/>
    </location>
</feature>
<dbReference type="RefSeq" id="WP_197873445.1">
    <property type="nucleotide sequence ID" value="NZ_JADTXM010000023.1"/>
</dbReference>
<accession>A0ABS0MY15</accession>
<dbReference type="CDD" id="cd19410">
    <property type="entry name" value="HK9-like_sensor"/>
    <property type="match status" value="1"/>
</dbReference>
<evidence type="ECO:0000313" key="3">
    <source>
        <dbReference type="EMBL" id="MBH3441612.1"/>
    </source>
</evidence>
<dbReference type="InterPro" id="IPR007891">
    <property type="entry name" value="CHASE3"/>
</dbReference>
<protein>
    <submittedName>
        <fullName evidence="3">CHASE3 domain-containing protein</fullName>
    </submittedName>
</protein>
<evidence type="ECO:0000259" key="2">
    <source>
        <dbReference type="Pfam" id="PF05227"/>
    </source>
</evidence>